<protein>
    <submittedName>
        <fullName evidence="2">Uncharacterized protein</fullName>
    </submittedName>
</protein>
<keyword evidence="1" id="KW-0812">Transmembrane</keyword>
<organism evidence="2 3">
    <name type="scientific">Ancylostoma ceylanicum</name>
    <dbReference type="NCBI Taxonomy" id="53326"/>
    <lineage>
        <taxon>Eukaryota</taxon>
        <taxon>Metazoa</taxon>
        <taxon>Ecdysozoa</taxon>
        <taxon>Nematoda</taxon>
        <taxon>Chromadorea</taxon>
        <taxon>Rhabditida</taxon>
        <taxon>Rhabditina</taxon>
        <taxon>Rhabditomorpha</taxon>
        <taxon>Strongyloidea</taxon>
        <taxon>Ancylostomatidae</taxon>
        <taxon>Ancylostomatinae</taxon>
        <taxon>Ancylostoma</taxon>
    </lineage>
</organism>
<evidence type="ECO:0000256" key="1">
    <source>
        <dbReference type="SAM" id="Phobius"/>
    </source>
</evidence>
<evidence type="ECO:0000313" key="3">
    <source>
        <dbReference type="Proteomes" id="UP000024635"/>
    </source>
</evidence>
<proteinExistence type="predicted"/>
<dbReference type="AlphaFoldDB" id="A0A016SW16"/>
<gene>
    <name evidence="2" type="primary">Acey_s0170.g276</name>
    <name evidence="2" type="synonym">Acey-del-3</name>
    <name evidence="2" type="ORF">Y032_0170g276</name>
</gene>
<feature type="transmembrane region" description="Helical" evidence="1">
    <location>
        <begin position="6"/>
        <end position="32"/>
    </location>
</feature>
<reference evidence="3" key="1">
    <citation type="journal article" date="2015" name="Nat. Genet.">
        <title>The genome and transcriptome of the zoonotic hookworm Ancylostoma ceylanicum identify infection-specific gene families.</title>
        <authorList>
            <person name="Schwarz E.M."/>
            <person name="Hu Y."/>
            <person name="Antoshechkin I."/>
            <person name="Miller M.M."/>
            <person name="Sternberg P.W."/>
            <person name="Aroian R.V."/>
        </authorList>
    </citation>
    <scope>NUCLEOTIDE SEQUENCE</scope>
    <source>
        <strain evidence="3">HY135</strain>
    </source>
</reference>
<name>A0A016SW16_9BILA</name>
<evidence type="ECO:0000313" key="2">
    <source>
        <dbReference type="EMBL" id="EYB94587.1"/>
    </source>
</evidence>
<dbReference type="OrthoDB" id="5820377at2759"/>
<dbReference type="PROSITE" id="PS51257">
    <property type="entry name" value="PROKAR_LIPOPROTEIN"/>
    <property type="match status" value="1"/>
</dbReference>
<dbReference type="STRING" id="53326.A0A016SW16"/>
<accession>A0A016SW16</accession>
<dbReference type="Proteomes" id="UP000024635">
    <property type="component" value="Unassembled WGS sequence"/>
</dbReference>
<keyword evidence="1" id="KW-1133">Transmembrane helix</keyword>
<sequence length="111" mass="12400">MSFKKVFSILVLLFLIISCTVLFILQSLYFIFRTAASTEKELIKSVDGSPLTIPALVICNRMPFSQDGVNSVNANLRQDPAMRLGLVKHYVSCAQTNCRKERSGKRSRPCG</sequence>
<keyword evidence="1" id="KW-0472">Membrane</keyword>
<keyword evidence="3" id="KW-1185">Reference proteome</keyword>
<dbReference type="EMBL" id="JARK01001506">
    <property type="protein sequence ID" value="EYB94587.1"/>
    <property type="molecule type" value="Genomic_DNA"/>
</dbReference>
<comment type="caution">
    <text evidence="2">The sequence shown here is derived from an EMBL/GenBank/DDBJ whole genome shotgun (WGS) entry which is preliminary data.</text>
</comment>